<dbReference type="Proteomes" id="UP000534306">
    <property type="component" value="Unassembled WGS sequence"/>
</dbReference>
<reference evidence="9 12" key="2">
    <citation type="submission" date="2020-08" db="EMBL/GenBank/DDBJ databases">
        <title>Sequencing the genomes of 1000 actinobacteria strains.</title>
        <authorList>
            <person name="Klenk H.-P."/>
        </authorList>
    </citation>
    <scope>NUCLEOTIDE SEQUENCE [LARGE SCALE GENOMIC DNA]</scope>
    <source>
        <strain evidence="9 12">DSM 15626</strain>
    </source>
</reference>
<keyword evidence="11" id="KW-1185">Reference proteome</keyword>
<evidence type="ECO:0000256" key="7">
    <source>
        <dbReference type="RuleBase" id="RU000461"/>
    </source>
</evidence>
<evidence type="ECO:0000313" key="9">
    <source>
        <dbReference type="EMBL" id="MBB6567107.1"/>
    </source>
</evidence>
<organism evidence="10 11">
    <name type="scientific">Kribbella sandramycini</name>
    <dbReference type="NCBI Taxonomy" id="60450"/>
    <lineage>
        <taxon>Bacteria</taxon>
        <taxon>Bacillati</taxon>
        <taxon>Actinomycetota</taxon>
        <taxon>Actinomycetes</taxon>
        <taxon>Propionibacteriales</taxon>
        <taxon>Kribbellaceae</taxon>
        <taxon>Kribbella</taxon>
    </lineage>
</organism>
<dbReference type="PRINTS" id="PR00385">
    <property type="entry name" value="P450"/>
</dbReference>
<evidence type="ECO:0000256" key="1">
    <source>
        <dbReference type="ARBA" id="ARBA00010617"/>
    </source>
</evidence>
<evidence type="ECO:0000256" key="6">
    <source>
        <dbReference type="ARBA" id="ARBA00023033"/>
    </source>
</evidence>
<comment type="similarity">
    <text evidence="1 7">Belongs to the cytochrome P450 family.</text>
</comment>
<dbReference type="PROSITE" id="PS00086">
    <property type="entry name" value="CYTOCHROME_P450"/>
    <property type="match status" value="1"/>
</dbReference>
<dbReference type="InterPro" id="IPR017972">
    <property type="entry name" value="Cyt_P450_CS"/>
</dbReference>
<evidence type="ECO:0000313" key="10">
    <source>
        <dbReference type="EMBL" id="NOL44824.1"/>
    </source>
</evidence>
<keyword evidence="2 7" id="KW-0349">Heme</keyword>
<evidence type="ECO:0000256" key="4">
    <source>
        <dbReference type="ARBA" id="ARBA00023002"/>
    </source>
</evidence>
<dbReference type="PANTHER" id="PTHR46696:SF1">
    <property type="entry name" value="CYTOCHROME P450 YJIB-RELATED"/>
    <property type="match status" value="1"/>
</dbReference>
<protein>
    <submittedName>
        <fullName evidence="10">Cytochrome P450</fullName>
    </submittedName>
</protein>
<evidence type="ECO:0000313" key="12">
    <source>
        <dbReference type="Proteomes" id="UP000553957"/>
    </source>
</evidence>
<dbReference type="Gene3D" id="1.10.630.10">
    <property type="entry name" value="Cytochrome P450"/>
    <property type="match status" value="1"/>
</dbReference>
<dbReference type="GO" id="GO:0016705">
    <property type="term" value="F:oxidoreductase activity, acting on paired donors, with incorporation or reduction of molecular oxygen"/>
    <property type="evidence" value="ECO:0007669"/>
    <property type="project" value="InterPro"/>
</dbReference>
<dbReference type="GO" id="GO:0020037">
    <property type="term" value="F:heme binding"/>
    <property type="evidence" value="ECO:0007669"/>
    <property type="project" value="InterPro"/>
</dbReference>
<gene>
    <name evidence="9" type="ORF">HNR71_002744</name>
    <name evidence="10" type="ORF">HPO96_31695</name>
</gene>
<dbReference type="EMBL" id="JACHKF010000001">
    <property type="protein sequence ID" value="MBB6567107.1"/>
    <property type="molecule type" value="Genomic_DNA"/>
</dbReference>
<dbReference type="CDD" id="cd11030">
    <property type="entry name" value="CYP105-like"/>
    <property type="match status" value="1"/>
</dbReference>
<accession>A0A7Y4P449</accession>
<name>A0A7Y4P449_9ACTN</name>
<dbReference type="InterPro" id="IPR036396">
    <property type="entry name" value="Cyt_P450_sf"/>
</dbReference>
<keyword evidence="5 7" id="KW-0408">Iron</keyword>
<reference evidence="10 11" key="1">
    <citation type="submission" date="2020-05" db="EMBL/GenBank/DDBJ databases">
        <title>Genome sequence of Kribbella sandramycini ATCC 39419.</title>
        <authorList>
            <person name="Maclea K.S."/>
            <person name="Fair J.L."/>
        </authorList>
    </citation>
    <scope>NUCLEOTIDE SEQUENCE [LARGE SCALE GENOMIC DNA]</scope>
    <source>
        <strain evidence="10 11">ATCC 39419</strain>
    </source>
</reference>
<dbReference type="GO" id="GO:0004497">
    <property type="term" value="F:monooxygenase activity"/>
    <property type="evidence" value="ECO:0007669"/>
    <property type="project" value="UniProtKB-KW"/>
</dbReference>
<proteinExistence type="inferred from homology"/>
<dbReference type="PRINTS" id="PR00359">
    <property type="entry name" value="BP450"/>
</dbReference>
<dbReference type="RefSeq" id="WP_171678058.1">
    <property type="nucleotide sequence ID" value="NZ_BAAAGT010000008.1"/>
</dbReference>
<dbReference type="InterPro" id="IPR002397">
    <property type="entry name" value="Cyt_P450_B"/>
</dbReference>
<evidence type="ECO:0000313" key="11">
    <source>
        <dbReference type="Proteomes" id="UP000534306"/>
    </source>
</evidence>
<keyword evidence="3 7" id="KW-0479">Metal-binding</keyword>
<dbReference type="GO" id="GO:0005506">
    <property type="term" value="F:iron ion binding"/>
    <property type="evidence" value="ECO:0007669"/>
    <property type="project" value="InterPro"/>
</dbReference>
<dbReference type="InterPro" id="IPR001128">
    <property type="entry name" value="Cyt_P450"/>
</dbReference>
<evidence type="ECO:0000256" key="3">
    <source>
        <dbReference type="ARBA" id="ARBA00022723"/>
    </source>
</evidence>
<dbReference type="EMBL" id="JABJRC010000009">
    <property type="protein sequence ID" value="NOL44824.1"/>
    <property type="molecule type" value="Genomic_DNA"/>
</dbReference>
<keyword evidence="6 7" id="KW-0503">Monooxygenase</keyword>
<dbReference type="Pfam" id="PF00067">
    <property type="entry name" value="p450"/>
    <property type="match status" value="1"/>
</dbReference>
<sequence length="403" mass="44578">MTTTDHAPAYPMTRAQGCPFDPPPQLKELQDEAPLVKVEVFGRPAWLVTRYADQRRLLADQRLSSDVYRPGFPGTTKEPLSPDENAGIGFIVLDDPEHARLRRMVTAPFMIKRVAAMRPRIQQIVDGLIDDLLAGPKPVDLVEAFALPIPSLVICELLGVPYEDHEFFQRNSSILLRTSAPIEERIKARGNIGGYLNELMGDKLETPGDDLLSGLAERVKAGELSRRDAAGIGVLLLIAGHETTANMIALGTLALLEHPDQLAKLQQSDDPAVVAGAVEELLRYLNITHNGRRRVVLEDIDFDGETLRAGDGVIFPNDIANRDPAVFENPDELDLDRDARRHVAFGFGVHQCLGQPLARLELQVVYGTLYRRIPTLRRAAELTDIPFKHDGGVYGVYALPVTW</sequence>
<dbReference type="Proteomes" id="UP000553957">
    <property type="component" value="Unassembled WGS sequence"/>
</dbReference>
<dbReference type="SUPFAM" id="SSF48264">
    <property type="entry name" value="Cytochrome P450"/>
    <property type="match status" value="1"/>
</dbReference>
<feature type="region of interest" description="Disordered" evidence="8">
    <location>
        <begin position="1"/>
        <end position="25"/>
    </location>
</feature>
<dbReference type="AlphaFoldDB" id="A0A7Y4P449"/>
<comment type="caution">
    <text evidence="10">The sequence shown here is derived from an EMBL/GenBank/DDBJ whole genome shotgun (WGS) entry which is preliminary data.</text>
</comment>
<dbReference type="PANTHER" id="PTHR46696">
    <property type="entry name" value="P450, PUTATIVE (EUROFUNG)-RELATED"/>
    <property type="match status" value="1"/>
</dbReference>
<keyword evidence="4 7" id="KW-0560">Oxidoreductase</keyword>
<evidence type="ECO:0000256" key="8">
    <source>
        <dbReference type="SAM" id="MobiDB-lite"/>
    </source>
</evidence>
<evidence type="ECO:0000256" key="5">
    <source>
        <dbReference type="ARBA" id="ARBA00023004"/>
    </source>
</evidence>
<evidence type="ECO:0000256" key="2">
    <source>
        <dbReference type="ARBA" id="ARBA00022617"/>
    </source>
</evidence>
<dbReference type="FunFam" id="1.10.630.10:FF:000018">
    <property type="entry name" value="Cytochrome P450 monooxygenase"/>
    <property type="match status" value="1"/>
</dbReference>